<sequence>MEESVGNMTSGAFAAIRTTPTPAAPSRMVCNRCLKPNHEMSSCYRFVGYLYWWGEREAKSTAAVLAGVVAAGEVILATVTGEGNHMLGKRSLLRDGRRRMHSSVSATQISGIPELSTRNSEPHSSI</sequence>
<proteinExistence type="predicted"/>
<name>A0ACC0AEB2_CATRO</name>
<evidence type="ECO:0000313" key="1">
    <source>
        <dbReference type="EMBL" id="KAI5659066.1"/>
    </source>
</evidence>
<dbReference type="EMBL" id="CM044706">
    <property type="protein sequence ID" value="KAI5659066.1"/>
    <property type="molecule type" value="Genomic_DNA"/>
</dbReference>
<reference evidence="2" key="1">
    <citation type="journal article" date="2023" name="Nat. Plants">
        <title>Single-cell RNA sequencing provides a high-resolution roadmap for understanding the multicellular compartmentation of specialized metabolism.</title>
        <authorList>
            <person name="Sun S."/>
            <person name="Shen X."/>
            <person name="Li Y."/>
            <person name="Li Y."/>
            <person name="Wang S."/>
            <person name="Li R."/>
            <person name="Zhang H."/>
            <person name="Shen G."/>
            <person name="Guo B."/>
            <person name="Wei J."/>
            <person name="Xu J."/>
            <person name="St-Pierre B."/>
            <person name="Chen S."/>
            <person name="Sun C."/>
        </authorList>
    </citation>
    <scope>NUCLEOTIDE SEQUENCE [LARGE SCALE GENOMIC DNA]</scope>
</reference>
<protein>
    <submittedName>
        <fullName evidence="1">Uncharacterized protein</fullName>
    </submittedName>
</protein>
<dbReference type="Proteomes" id="UP001060085">
    <property type="component" value="Linkage Group LG06"/>
</dbReference>
<evidence type="ECO:0000313" key="2">
    <source>
        <dbReference type="Proteomes" id="UP001060085"/>
    </source>
</evidence>
<accession>A0ACC0AEB2</accession>
<organism evidence="1 2">
    <name type="scientific">Catharanthus roseus</name>
    <name type="common">Madagascar periwinkle</name>
    <name type="synonym">Vinca rosea</name>
    <dbReference type="NCBI Taxonomy" id="4058"/>
    <lineage>
        <taxon>Eukaryota</taxon>
        <taxon>Viridiplantae</taxon>
        <taxon>Streptophyta</taxon>
        <taxon>Embryophyta</taxon>
        <taxon>Tracheophyta</taxon>
        <taxon>Spermatophyta</taxon>
        <taxon>Magnoliopsida</taxon>
        <taxon>eudicotyledons</taxon>
        <taxon>Gunneridae</taxon>
        <taxon>Pentapetalae</taxon>
        <taxon>asterids</taxon>
        <taxon>lamiids</taxon>
        <taxon>Gentianales</taxon>
        <taxon>Apocynaceae</taxon>
        <taxon>Rauvolfioideae</taxon>
        <taxon>Vinceae</taxon>
        <taxon>Catharanthinae</taxon>
        <taxon>Catharanthus</taxon>
    </lineage>
</organism>
<comment type="caution">
    <text evidence="1">The sequence shown here is derived from an EMBL/GenBank/DDBJ whole genome shotgun (WGS) entry which is preliminary data.</text>
</comment>
<gene>
    <name evidence="1" type="ORF">M9H77_27859</name>
</gene>
<keyword evidence="2" id="KW-1185">Reference proteome</keyword>